<evidence type="ECO:0000313" key="2">
    <source>
        <dbReference type="EMBL" id="EMO65266.1"/>
    </source>
</evidence>
<sequence length="168" mass="19657">MSFSLYQKDQAARLWTGSYKSILKYYNVKNKIAWDWASMDLTMVEAPKGSLTGEIPTDRAKWGLNAYSYRWKWNGITLTGANVYDKHGVKDALNSILIFSGKKPKHLCLDKGYDFKDIEASIKRRNIRSHIRKKGEKPLIGKYKGKSRRWVVERTNSWHNRFRAILIR</sequence>
<proteinExistence type="predicted"/>
<organism evidence="2 3">
    <name type="scientific">Leptospira borgpetersenii serovar Pomona str. 200901868</name>
    <dbReference type="NCBI Taxonomy" id="1192866"/>
    <lineage>
        <taxon>Bacteria</taxon>
        <taxon>Pseudomonadati</taxon>
        <taxon>Spirochaetota</taxon>
        <taxon>Spirochaetia</taxon>
        <taxon>Leptospirales</taxon>
        <taxon>Leptospiraceae</taxon>
        <taxon>Leptospira</taxon>
    </lineage>
</organism>
<feature type="domain" description="Transposase IS4-like" evidence="1">
    <location>
        <begin position="76"/>
        <end position="163"/>
    </location>
</feature>
<dbReference type="GO" id="GO:0006313">
    <property type="term" value="P:DNA transposition"/>
    <property type="evidence" value="ECO:0007669"/>
    <property type="project" value="InterPro"/>
</dbReference>
<evidence type="ECO:0000259" key="1">
    <source>
        <dbReference type="Pfam" id="PF01609"/>
    </source>
</evidence>
<dbReference type="STRING" id="1192866.LEP1GSC133_4180"/>
<protein>
    <submittedName>
        <fullName evidence="2">Transposase DDE domain protein</fullName>
    </submittedName>
</protein>
<gene>
    <name evidence="2" type="ORF">LEP1GSC133_4180</name>
</gene>
<dbReference type="PANTHER" id="PTHR30007">
    <property type="entry name" value="PHP DOMAIN PROTEIN"/>
    <property type="match status" value="1"/>
</dbReference>
<evidence type="ECO:0000313" key="3">
    <source>
        <dbReference type="Proteomes" id="UP000012159"/>
    </source>
</evidence>
<dbReference type="PANTHER" id="PTHR30007:SF0">
    <property type="entry name" value="TRANSPOSASE"/>
    <property type="match status" value="1"/>
</dbReference>
<dbReference type="InterPro" id="IPR002559">
    <property type="entry name" value="Transposase_11"/>
</dbReference>
<comment type="caution">
    <text evidence="2">The sequence shown here is derived from an EMBL/GenBank/DDBJ whole genome shotgun (WGS) entry which is preliminary data.</text>
</comment>
<dbReference type="Proteomes" id="UP000012159">
    <property type="component" value="Unassembled WGS sequence"/>
</dbReference>
<dbReference type="GO" id="GO:0003677">
    <property type="term" value="F:DNA binding"/>
    <property type="evidence" value="ECO:0007669"/>
    <property type="project" value="InterPro"/>
</dbReference>
<reference evidence="2 3" key="1">
    <citation type="submission" date="2013-01" db="EMBL/GenBank/DDBJ databases">
        <authorList>
            <person name="Harkins D.M."/>
            <person name="Durkin A.S."/>
            <person name="Brinkac L.M."/>
            <person name="Haft D.H."/>
            <person name="Selengut J.D."/>
            <person name="Sanka R."/>
            <person name="DePew J."/>
            <person name="Purushe J."/>
            <person name="Picardeau M."/>
            <person name="Werts C."/>
            <person name="Goarant C."/>
            <person name="Vinetz J.M."/>
            <person name="Sutton G.G."/>
            <person name="Nierman W.C."/>
            <person name="Fouts D.E."/>
        </authorList>
    </citation>
    <scope>NUCLEOTIDE SEQUENCE [LARGE SCALE GENOMIC DNA]</scope>
    <source>
        <strain evidence="2 3">200901868</strain>
    </source>
</reference>
<dbReference type="Pfam" id="PF01609">
    <property type="entry name" value="DDE_Tnp_1"/>
    <property type="match status" value="1"/>
</dbReference>
<dbReference type="GO" id="GO:0004803">
    <property type="term" value="F:transposase activity"/>
    <property type="evidence" value="ECO:0007669"/>
    <property type="project" value="InterPro"/>
</dbReference>
<accession>M6WCR8</accession>
<dbReference type="AlphaFoldDB" id="M6WCR8"/>
<dbReference type="EMBL" id="AKWF02000004">
    <property type="protein sequence ID" value="EMO65266.1"/>
    <property type="molecule type" value="Genomic_DNA"/>
</dbReference>
<name>M6WCR8_LEPBO</name>